<accession>A0AAN7NXS8</accession>
<keyword evidence="1" id="KW-0175">Coiled coil</keyword>
<evidence type="ECO:0000256" key="1">
    <source>
        <dbReference type="SAM" id="Coils"/>
    </source>
</evidence>
<dbReference type="EMBL" id="JARPUR010000007">
    <property type="protein sequence ID" value="KAK4872367.1"/>
    <property type="molecule type" value="Genomic_DNA"/>
</dbReference>
<comment type="caution">
    <text evidence="2">The sequence shown here is derived from an EMBL/GenBank/DDBJ whole genome shotgun (WGS) entry which is preliminary data.</text>
</comment>
<sequence length="347" mass="40730">MEFISSTQHDKYKEILDKIDEEYKKHEELQKRVENENNKLIAVRVATENLLTKKIFHVLVKVYSSIFDLSYIYSDRISQDELKSLLEYPNAKLYVIELLVSNTLLQRLNKQRLLLHVNVQNSSLNVHKTVVYKKSRPFVVVVPFDKSIEDAVVKASLYTNQDTTWCCLYSSSTTVDISYHFGDQRSLQDYVIKLAQQYQPEVKHRFVDKLIEYKFKCECSTKHFFESLVKNCYHRVKPESFAAFSNRDSVCVSTKFVVDGGGEVAITLDRMQSVLSVSCNVYDLVRVKKYFVEEIRCREATVEKMWLVAFINLKRYLRAELGERLIQCKDVLIVYEELRKLIYELSV</sequence>
<organism evidence="2 3">
    <name type="scientific">Aquatica leii</name>
    <dbReference type="NCBI Taxonomy" id="1421715"/>
    <lineage>
        <taxon>Eukaryota</taxon>
        <taxon>Metazoa</taxon>
        <taxon>Ecdysozoa</taxon>
        <taxon>Arthropoda</taxon>
        <taxon>Hexapoda</taxon>
        <taxon>Insecta</taxon>
        <taxon>Pterygota</taxon>
        <taxon>Neoptera</taxon>
        <taxon>Endopterygota</taxon>
        <taxon>Coleoptera</taxon>
        <taxon>Polyphaga</taxon>
        <taxon>Elateriformia</taxon>
        <taxon>Elateroidea</taxon>
        <taxon>Lampyridae</taxon>
        <taxon>Luciolinae</taxon>
        <taxon>Aquatica</taxon>
    </lineage>
</organism>
<feature type="coiled-coil region" evidence="1">
    <location>
        <begin position="9"/>
        <end position="46"/>
    </location>
</feature>
<gene>
    <name evidence="2" type="ORF">RN001_014396</name>
</gene>
<evidence type="ECO:0000313" key="3">
    <source>
        <dbReference type="Proteomes" id="UP001353858"/>
    </source>
</evidence>
<proteinExistence type="predicted"/>
<evidence type="ECO:0000313" key="2">
    <source>
        <dbReference type="EMBL" id="KAK4872367.1"/>
    </source>
</evidence>
<dbReference type="Proteomes" id="UP001353858">
    <property type="component" value="Unassembled WGS sequence"/>
</dbReference>
<reference evidence="3" key="1">
    <citation type="submission" date="2023-01" db="EMBL/GenBank/DDBJ databases">
        <title>Key to firefly adult light organ development and bioluminescence: homeobox transcription factors regulate luciferase expression and transportation to peroxisome.</title>
        <authorList>
            <person name="Fu X."/>
        </authorList>
    </citation>
    <scope>NUCLEOTIDE SEQUENCE [LARGE SCALE GENOMIC DNA]</scope>
</reference>
<name>A0AAN7NXS8_9COLE</name>
<protein>
    <submittedName>
        <fullName evidence="2">Uncharacterized protein</fullName>
    </submittedName>
</protein>
<dbReference type="AlphaFoldDB" id="A0AAN7NXS8"/>
<keyword evidence="3" id="KW-1185">Reference proteome</keyword>